<protein>
    <submittedName>
        <fullName evidence="2">Helix-turn-helix transcriptional regulator</fullName>
    </submittedName>
</protein>
<reference evidence="2" key="1">
    <citation type="submission" date="2021-03" db="EMBL/GenBank/DDBJ databases">
        <title>Proteiniclasticum marinus sp. nov., isolated from tidal flat sediment.</title>
        <authorList>
            <person name="Namirimu T."/>
            <person name="Yang J.-A."/>
            <person name="Yang S.-H."/>
            <person name="Kim Y.-J."/>
            <person name="Kwon K.K."/>
        </authorList>
    </citation>
    <scope>NUCLEOTIDE SEQUENCE</scope>
    <source>
        <strain evidence="2">SCR006</strain>
    </source>
</reference>
<sequence>MQYMDVFLQKFGITRYDVHKRTGISQQTLSSANKKDPETYSGKILTALSQATGISPGDVLDALIRIKNKDEVFIVRNWEELKIALKARKPEFHVIGEFTEIMKEVKSGQLSDTARMGTELGTGGGVGLIESLYYFVHRQLSGGNKEEEKIKDQVSKLYHIILLDEHTVALRLRSLSY</sequence>
<dbReference type="InterPro" id="IPR001387">
    <property type="entry name" value="Cro/C1-type_HTH"/>
</dbReference>
<dbReference type="InterPro" id="IPR010982">
    <property type="entry name" value="Lambda_DNA-bd_dom_sf"/>
</dbReference>
<evidence type="ECO:0000313" key="3">
    <source>
        <dbReference type="Proteomes" id="UP000664218"/>
    </source>
</evidence>
<evidence type="ECO:0000313" key="2">
    <source>
        <dbReference type="EMBL" id="MBO1264647.1"/>
    </source>
</evidence>
<keyword evidence="3" id="KW-1185">Reference proteome</keyword>
<proteinExistence type="predicted"/>
<dbReference type="EMBL" id="JAFNJU010000004">
    <property type="protein sequence ID" value="MBO1264647.1"/>
    <property type="molecule type" value="Genomic_DNA"/>
</dbReference>
<comment type="caution">
    <text evidence="2">The sequence shown here is derived from an EMBL/GenBank/DDBJ whole genome shotgun (WGS) entry which is preliminary data.</text>
</comment>
<dbReference type="RefSeq" id="WP_207599164.1">
    <property type="nucleotide sequence ID" value="NZ_JAFNJU010000004.1"/>
</dbReference>
<dbReference type="GO" id="GO:0003677">
    <property type="term" value="F:DNA binding"/>
    <property type="evidence" value="ECO:0007669"/>
    <property type="project" value="InterPro"/>
</dbReference>
<dbReference type="CDD" id="cd22282">
    <property type="entry name" value="AcrllA1"/>
    <property type="match status" value="1"/>
</dbReference>
<evidence type="ECO:0000259" key="1">
    <source>
        <dbReference type="Pfam" id="PF13443"/>
    </source>
</evidence>
<dbReference type="Proteomes" id="UP000664218">
    <property type="component" value="Unassembled WGS sequence"/>
</dbReference>
<dbReference type="SUPFAM" id="SSF47413">
    <property type="entry name" value="lambda repressor-like DNA-binding domains"/>
    <property type="match status" value="1"/>
</dbReference>
<organism evidence="2 3">
    <name type="scientific">Proteiniclasticum aestuarii</name>
    <dbReference type="NCBI Taxonomy" id="2817862"/>
    <lineage>
        <taxon>Bacteria</taxon>
        <taxon>Bacillati</taxon>
        <taxon>Bacillota</taxon>
        <taxon>Clostridia</taxon>
        <taxon>Eubacteriales</taxon>
        <taxon>Clostridiaceae</taxon>
        <taxon>Proteiniclasticum</taxon>
    </lineage>
</organism>
<dbReference type="Pfam" id="PF13443">
    <property type="entry name" value="HTH_26"/>
    <property type="match status" value="1"/>
</dbReference>
<feature type="domain" description="HTH cro/C1-type" evidence="1">
    <location>
        <begin position="5"/>
        <end position="61"/>
    </location>
</feature>
<name>A0A939H5L1_9CLOT</name>
<accession>A0A939H5L1</accession>
<gene>
    <name evidence="2" type="ORF">J3A84_06355</name>
</gene>
<dbReference type="AlphaFoldDB" id="A0A939H5L1"/>